<accession>A0A6C1DXC3</accession>
<feature type="compositionally biased region" description="Polar residues" evidence="1">
    <location>
        <begin position="211"/>
        <end position="229"/>
    </location>
</feature>
<evidence type="ECO:0000313" key="2">
    <source>
        <dbReference type="EMBL" id="QID81718.1"/>
    </source>
</evidence>
<dbReference type="Proteomes" id="UP000501346">
    <property type="component" value="Chromosome ScXIII"/>
</dbReference>
<feature type="region of interest" description="Disordered" evidence="1">
    <location>
        <begin position="23"/>
        <end position="53"/>
    </location>
</feature>
<feature type="compositionally biased region" description="Polar residues" evidence="1">
    <location>
        <begin position="261"/>
        <end position="284"/>
    </location>
</feature>
<sequence>MLSSSSNRPISAHLTIHYKAIQEEEGEDMRSGAGSGGHHDDYFLESNRSPTPNKKHEFIKTVLNINDNDSEFSESCSPREKLHNEGPCNTDLFGDFMSKRQQRLSNSMNIYDLYQCVHNLSPSNNNHQFIARRFSGSHIPSLHHRQQQQKVTTKNFVQPTKDIQRIASYAADSDQRVKYLPNYHQSAPSTALSAAESKAAVPRKLPDRDSTQNYVLKLQLSSPNSQPMSPRTRPGYRPSCSSSNCSSSSSSSACSSVSISDPNNITAYETNNVNPQFPSNQPLDISSPCARHHHRRNSIAVKFDKALYKKTTG</sequence>
<keyword evidence="3" id="KW-1185">Reference proteome</keyword>
<proteinExistence type="predicted"/>
<evidence type="ECO:0000313" key="3">
    <source>
        <dbReference type="Proteomes" id="UP000501346"/>
    </source>
</evidence>
<dbReference type="EMBL" id="CP048994">
    <property type="protein sequence ID" value="QID81718.1"/>
    <property type="molecule type" value="Genomic_DNA"/>
</dbReference>
<name>A0A6C1DXC3_SACPS</name>
<dbReference type="InterPro" id="IPR031426">
    <property type="entry name" value="DUF4667"/>
</dbReference>
<dbReference type="OrthoDB" id="4070131at2759"/>
<reference evidence="2 3" key="1">
    <citation type="journal article" date="2019" name="BMC Genomics">
        <title>Chromosome level assembly and comparative genome analysis confirm lager-brewing yeasts originated from a single hybridization.</title>
        <authorList>
            <person name="Salazar A.N."/>
            <person name="Gorter de Vries A.R."/>
            <person name="van den Broek M."/>
            <person name="Brouwers N."/>
            <person name="de la Torre Cortes P."/>
            <person name="Kuijpers N.G.A."/>
            <person name="Daran J.G."/>
            <person name="Abeel T."/>
        </authorList>
    </citation>
    <scope>NUCLEOTIDE SEQUENCE [LARGE SCALE GENOMIC DNA]</scope>
    <source>
        <strain evidence="2 3">CBS 1483</strain>
    </source>
</reference>
<feature type="compositionally biased region" description="Low complexity" evidence="1">
    <location>
        <begin position="239"/>
        <end position="260"/>
    </location>
</feature>
<dbReference type="AlphaFoldDB" id="A0A6C1DXC3"/>
<feature type="region of interest" description="Disordered" evidence="1">
    <location>
        <begin position="190"/>
        <end position="291"/>
    </location>
</feature>
<evidence type="ECO:0008006" key="4">
    <source>
        <dbReference type="Google" id="ProtNLM"/>
    </source>
</evidence>
<organism evidence="2 3">
    <name type="scientific">Saccharomyces pastorianus</name>
    <name type="common">Lager yeast</name>
    <name type="synonym">Saccharomyces cerevisiae x Saccharomyces eubayanus</name>
    <dbReference type="NCBI Taxonomy" id="27292"/>
    <lineage>
        <taxon>Eukaryota</taxon>
        <taxon>Fungi</taxon>
        <taxon>Dikarya</taxon>
        <taxon>Ascomycota</taxon>
        <taxon>Saccharomycotina</taxon>
        <taxon>Saccharomycetes</taxon>
        <taxon>Saccharomycetales</taxon>
        <taxon>Saccharomycetaceae</taxon>
        <taxon>Saccharomyces</taxon>
    </lineage>
</organism>
<evidence type="ECO:0000256" key="1">
    <source>
        <dbReference type="SAM" id="MobiDB-lite"/>
    </source>
</evidence>
<gene>
    <name evidence="2" type="ORF">GRS66_004111</name>
</gene>
<protein>
    <recommendedName>
        <fullName evidence="4">YMR206W-like protein</fullName>
    </recommendedName>
</protein>
<dbReference type="Pfam" id="PF15700">
    <property type="entry name" value="DUF4667"/>
    <property type="match status" value="1"/>
</dbReference>